<feature type="transmembrane region" description="Helical" evidence="14">
    <location>
        <begin position="271"/>
        <end position="290"/>
    </location>
</feature>
<comment type="catalytic activity">
    <reaction evidence="13">
        <text>2 a Fe(II)-siderophore + NADP(+) + H(+) = 2 a Fe(III)-siderophore + NADPH</text>
        <dbReference type="Rhea" id="RHEA:28795"/>
        <dbReference type="Rhea" id="RHEA-COMP:11342"/>
        <dbReference type="Rhea" id="RHEA-COMP:11344"/>
        <dbReference type="ChEBI" id="CHEBI:15378"/>
        <dbReference type="ChEBI" id="CHEBI:29033"/>
        <dbReference type="ChEBI" id="CHEBI:29034"/>
        <dbReference type="ChEBI" id="CHEBI:57783"/>
        <dbReference type="ChEBI" id="CHEBI:58349"/>
        <dbReference type="EC" id="1.16.1.9"/>
    </reaction>
</comment>
<dbReference type="PROSITE" id="PS51384">
    <property type="entry name" value="FAD_FR"/>
    <property type="match status" value="1"/>
</dbReference>
<dbReference type="EMBL" id="JAYKXP010000064">
    <property type="protein sequence ID" value="KAK7032505.1"/>
    <property type="molecule type" value="Genomic_DNA"/>
</dbReference>
<dbReference type="Pfam" id="PF08030">
    <property type="entry name" value="NAD_binding_6"/>
    <property type="match status" value="1"/>
</dbReference>
<keyword evidence="11 14" id="KW-0472">Membrane</keyword>
<evidence type="ECO:0000256" key="13">
    <source>
        <dbReference type="ARBA" id="ARBA00048483"/>
    </source>
</evidence>
<dbReference type="PANTHER" id="PTHR32361">
    <property type="entry name" value="FERRIC/CUPRIC REDUCTASE TRANSMEMBRANE COMPONENT"/>
    <property type="match status" value="1"/>
</dbReference>
<sequence length="633" mass="69124">MSDFGAPPVIPQEFQQYNSYEIDPQWQRKFSIIWASIFAGAVFFSLPHLARSIWNRRVFTGLAGVRERFPGMEYTPIVDGKRAVSKVHTPGDEKSEASEFPEAAAARGRSRLVQTLEGVLSSAGSILLWSAPGLGLNVGQIILLIAYAVTLVICITKDAVLVENANRAGFMALAQLPVVFLFATKNSIVSLLLGPGNGYERLNFIHRWSGRGMFLGAVLHGALWISNHIQWDIQIIGSQKETSGVAALALICLIVLTSVRPMRIYFYQAFFVLHVLLFVAFFVTICYHTIYAPPWIFPPLAFYGFDMLLRLFKYRIKDATLTPVDSQMTLIRIPHCDAGWEAGQHVRLRVFFSGRVFESHPLSIMNAPSTTSCLTGINGSGIILGARVRGDWTRALNTYARAEKTAVLSSGPNKLDEEVISDVPIQVMIDGPYGGCSIDLGRYESILLIAGGSGATFTLGLLDDIVGRCIRLGRSGGERTRRIEFAWCVRSFGAIEWFAPMLADIARTVEGAEGLDLHISVYVTCLCNPDAVPSIPNMDVSIYRPEVKESLRQLVTPPSVLYEPQGKVLDPECGVPASISTKLPWIPLGGGVAVCAAGPEGLVREASNAVASVSLTRGIELGGLDLHTEVYSM</sequence>
<dbReference type="AlphaFoldDB" id="A0AAW0C0C1"/>
<protein>
    <recommendedName>
        <fullName evidence="3">ferric-chelate reductase (NADPH)</fullName>
        <ecNumber evidence="3">1.16.1.9</ecNumber>
    </recommendedName>
</protein>
<dbReference type="SFLD" id="SFLDG01168">
    <property type="entry name" value="Ferric_reductase_subgroup_(FRE"/>
    <property type="match status" value="1"/>
</dbReference>
<dbReference type="Pfam" id="PF08022">
    <property type="entry name" value="FAD_binding_8"/>
    <property type="match status" value="1"/>
</dbReference>
<dbReference type="PANTHER" id="PTHR32361:SF9">
    <property type="entry name" value="FERRIC REDUCTASE TRANSMEMBRANE COMPONENT 3-RELATED"/>
    <property type="match status" value="1"/>
</dbReference>
<gene>
    <name evidence="16" type="primary">FRP1_1</name>
    <name evidence="16" type="ORF">VNI00_013074</name>
</gene>
<accession>A0AAW0C0C1</accession>
<evidence type="ECO:0000256" key="14">
    <source>
        <dbReference type="SAM" id="Phobius"/>
    </source>
</evidence>
<evidence type="ECO:0000256" key="7">
    <source>
        <dbReference type="ARBA" id="ARBA00022982"/>
    </source>
</evidence>
<keyword evidence="6 14" id="KW-0812">Transmembrane</keyword>
<evidence type="ECO:0000256" key="2">
    <source>
        <dbReference type="ARBA" id="ARBA00006278"/>
    </source>
</evidence>
<feature type="domain" description="FAD-binding FR-type" evidence="15">
    <location>
        <begin position="309"/>
        <end position="439"/>
    </location>
</feature>
<comment type="subcellular location">
    <subcellularLocation>
        <location evidence="1">Cell membrane</location>
        <topology evidence="1">Multi-pass membrane protein</topology>
    </subcellularLocation>
</comment>
<evidence type="ECO:0000256" key="8">
    <source>
        <dbReference type="ARBA" id="ARBA00022989"/>
    </source>
</evidence>
<evidence type="ECO:0000256" key="3">
    <source>
        <dbReference type="ARBA" id="ARBA00012668"/>
    </source>
</evidence>
<keyword evidence="17" id="KW-1185">Reference proteome</keyword>
<evidence type="ECO:0000313" key="16">
    <source>
        <dbReference type="EMBL" id="KAK7032505.1"/>
    </source>
</evidence>
<name>A0AAW0C0C1_9AGAR</name>
<comment type="caution">
    <text evidence="16">The sequence shown here is derived from an EMBL/GenBank/DDBJ whole genome shotgun (WGS) entry which is preliminary data.</text>
</comment>
<evidence type="ECO:0000256" key="9">
    <source>
        <dbReference type="ARBA" id="ARBA00023002"/>
    </source>
</evidence>
<keyword evidence="8 14" id="KW-1133">Transmembrane helix</keyword>
<keyword evidence="12" id="KW-0325">Glycoprotein</keyword>
<feature type="transmembrane region" description="Helical" evidence="14">
    <location>
        <begin position="168"/>
        <end position="193"/>
    </location>
</feature>
<evidence type="ECO:0000256" key="1">
    <source>
        <dbReference type="ARBA" id="ARBA00004651"/>
    </source>
</evidence>
<evidence type="ECO:0000313" key="17">
    <source>
        <dbReference type="Proteomes" id="UP001383192"/>
    </source>
</evidence>
<keyword evidence="4" id="KW-0813">Transport</keyword>
<dbReference type="GO" id="GO:0006879">
    <property type="term" value="P:intracellular iron ion homeostasis"/>
    <property type="evidence" value="ECO:0007669"/>
    <property type="project" value="TreeGrafter"/>
</dbReference>
<dbReference type="InterPro" id="IPR051410">
    <property type="entry name" value="Ferric/Cupric_Reductase"/>
</dbReference>
<evidence type="ECO:0000256" key="12">
    <source>
        <dbReference type="ARBA" id="ARBA00023180"/>
    </source>
</evidence>
<keyword evidence="10" id="KW-0406">Ion transport</keyword>
<keyword evidence="9" id="KW-0560">Oxidoreductase</keyword>
<dbReference type="GO" id="GO:0015677">
    <property type="term" value="P:copper ion import"/>
    <property type="evidence" value="ECO:0007669"/>
    <property type="project" value="TreeGrafter"/>
</dbReference>
<dbReference type="Pfam" id="PF01794">
    <property type="entry name" value="Ferric_reduct"/>
    <property type="match status" value="1"/>
</dbReference>
<dbReference type="SUPFAM" id="SSF63380">
    <property type="entry name" value="Riboflavin synthase domain-like"/>
    <property type="match status" value="1"/>
</dbReference>
<dbReference type="InterPro" id="IPR013130">
    <property type="entry name" value="Fe3_Rdtase_TM_dom"/>
</dbReference>
<evidence type="ECO:0000256" key="5">
    <source>
        <dbReference type="ARBA" id="ARBA00022475"/>
    </source>
</evidence>
<comment type="similarity">
    <text evidence="2">Belongs to the ferric reductase (FRE) family.</text>
</comment>
<keyword evidence="7" id="KW-0249">Electron transport</keyword>
<evidence type="ECO:0000256" key="4">
    <source>
        <dbReference type="ARBA" id="ARBA00022448"/>
    </source>
</evidence>
<dbReference type="Proteomes" id="UP001383192">
    <property type="component" value="Unassembled WGS sequence"/>
</dbReference>
<dbReference type="GO" id="GO:0052851">
    <property type="term" value="F:ferric-chelate reductase (NADPH) activity"/>
    <property type="evidence" value="ECO:0007669"/>
    <property type="project" value="UniProtKB-EC"/>
</dbReference>
<feature type="transmembrane region" description="Helical" evidence="14">
    <location>
        <begin position="141"/>
        <end position="162"/>
    </location>
</feature>
<dbReference type="InterPro" id="IPR039261">
    <property type="entry name" value="FNR_nucleotide-bd"/>
</dbReference>
<dbReference type="InterPro" id="IPR017938">
    <property type="entry name" value="Riboflavin_synthase-like_b-brl"/>
</dbReference>
<dbReference type="EC" id="1.16.1.9" evidence="3"/>
<feature type="transmembrane region" description="Helical" evidence="14">
    <location>
        <begin position="32"/>
        <end position="50"/>
    </location>
</feature>
<dbReference type="InterPro" id="IPR013112">
    <property type="entry name" value="FAD-bd_8"/>
</dbReference>
<evidence type="ECO:0000256" key="10">
    <source>
        <dbReference type="ARBA" id="ARBA00023065"/>
    </source>
</evidence>
<proteinExistence type="inferred from homology"/>
<keyword evidence="5" id="KW-1003">Cell membrane</keyword>
<dbReference type="CDD" id="cd06186">
    <property type="entry name" value="NOX_Duox_like_FAD_NADP"/>
    <property type="match status" value="1"/>
</dbReference>
<dbReference type="Gene3D" id="3.40.50.80">
    <property type="entry name" value="Nucleotide-binding domain of ferredoxin-NADP reductase (FNR) module"/>
    <property type="match status" value="1"/>
</dbReference>
<dbReference type="GO" id="GO:0006826">
    <property type="term" value="P:iron ion transport"/>
    <property type="evidence" value="ECO:0007669"/>
    <property type="project" value="TreeGrafter"/>
</dbReference>
<dbReference type="SUPFAM" id="SSF52343">
    <property type="entry name" value="Ferredoxin reductase-like, C-terminal NADP-linked domain"/>
    <property type="match status" value="1"/>
</dbReference>
<dbReference type="GO" id="GO:0005886">
    <property type="term" value="C:plasma membrane"/>
    <property type="evidence" value="ECO:0007669"/>
    <property type="project" value="UniProtKB-SubCell"/>
</dbReference>
<dbReference type="InterPro" id="IPR013121">
    <property type="entry name" value="Fe_red_NAD-bd_6"/>
</dbReference>
<reference evidence="16 17" key="1">
    <citation type="submission" date="2024-01" db="EMBL/GenBank/DDBJ databases">
        <title>A draft genome for a cacao thread blight-causing isolate of Paramarasmius palmivorus.</title>
        <authorList>
            <person name="Baruah I.K."/>
            <person name="Bukari Y."/>
            <person name="Amoako-Attah I."/>
            <person name="Meinhardt L.W."/>
            <person name="Bailey B.A."/>
            <person name="Cohen S.P."/>
        </authorList>
    </citation>
    <scope>NUCLEOTIDE SEQUENCE [LARGE SCALE GENOMIC DNA]</scope>
    <source>
        <strain evidence="16 17">GH-12</strain>
    </source>
</reference>
<evidence type="ECO:0000256" key="6">
    <source>
        <dbReference type="ARBA" id="ARBA00022692"/>
    </source>
</evidence>
<evidence type="ECO:0000256" key="11">
    <source>
        <dbReference type="ARBA" id="ARBA00023136"/>
    </source>
</evidence>
<organism evidence="16 17">
    <name type="scientific">Paramarasmius palmivorus</name>
    <dbReference type="NCBI Taxonomy" id="297713"/>
    <lineage>
        <taxon>Eukaryota</taxon>
        <taxon>Fungi</taxon>
        <taxon>Dikarya</taxon>
        <taxon>Basidiomycota</taxon>
        <taxon>Agaricomycotina</taxon>
        <taxon>Agaricomycetes</taxon>
        <taxon>Agaricomycetidae</taxon>
        <taxon>Agaricales</taxon>
        <taxon>Marasmiineae</taxon>
        <taxon>Marasmiaceae</taxon>
        <taxon>Paramarasmius</taxon>
    </lineage>
</organism>
<dbReference type="SFLD" id="SFLDS00052">
    <property type="entry name" value="Ferric_Reductase_Domain"/>
    <property type="match status" value="1"/>
</dbReference>
<dbReference type="InterPro" id="IPR017927">
    <property type="entry name" value="FAD-bd_FR_type"/>
</dbReference>
<evidence type="ECO:0000259" key="15">
    <source>
        <dbReference type="PROSITE" id="PS51384"/>
    </source>
</evidence>